<dbReference type="Proteomes" id="UP000747542">
    <property type="component" value="Unassembled WGS sequence"/>
</dbReference>
<dbReference type="PROSITE" id="PS51257">
    <property type="entry name" value="PROKAR_LIPOPROTEIN"/>
    <property type="match status" value="1"/>
</dbReference>
<keyword evidence="2 4" id="KW-0689">Ribosomal protein</keyword>
<reference evidence="5" key="1">
    <citation type="journal article" date="2021" name="Sci. Adv.">
        <title>The American lobster genome reveals insights on longevity, neural, and immune adaptations.</title>
        <authorList>
            <person name="Polinski J.M."/>
            <person name="Zimin A.V."/>
            <person name="Clark K.F."/>
            <person name="Kohn A.B."/>
            <person name="Sadowski N."/>
            <person name="Timp W."/>
            <person name="Ptitsyn A."/>
            <person name="Khanna P."/>
            <person name="Romanova D.Y."/>
            <person name="Williams P."/>
            <person name="Greenwood S.J."/>
            <person name="Moroz L.L."/>
            <person name="Walt D.R."/>
            <person name="Bodnar A.G."/>
        </authorList>
    </citation>
    <scope>NUCLEOTIDE SEQUENCE</scope>
    <source>
        <strain evidence="5">GMGI-L3</strain>
    </source>
</reference>
<evidence type="ECO:0000313" key="5">
    <source>
        <dbReference type="EMBL" id="KAG7157459.1"/>
    </source>
</evidence>
<evidence type="ECO:0000256" key="4">
    <source>
        <dbReference type="RuleBase" id="RU363128"/>
    </source>
</evidence>
<accession>A0A8J5MN25</accession>
<comment type="caution">
    <text evidence="5">The sequence shown here is derived from an EMBL/GenBank/DDBJ whole genome shotgun (WGS) entry which is preliminary data.</text>
</comment>
<keyword evidence="3 4" id="KW-0687">Ribonucleoprotein</keyword>
<organism evidence="5 6">
    <name type="scientific">Homarus americanus</name>
    <name type="common">American lobster</name>
    <dbReference type="NCBI Taxonomy" id="6706"/>
    <lineage>
        <taxon>Eukaryota</taxon>
        <taxon>Metazoa</taxon>
        <taxon>Ecdysozoa</taxon>
        <taxon>Arthropoda</taxon>
        <taxon>Crustacea</taxon>
        <taxon>Multicrustacea</taxon>
        <taxon>Malacostraca</taxon>
        <taxon>Eumalacostraca</taxon>
        <taxon>Eucarida</taxon>
        <taxon>Decapoda</taxon>
        <taxon>Pleocyemata</taxon>
        <taxon>Astacidea</taxon>
        <taxon>Nephropoidea</taxon>
        <taxon>Nephropidae</taxon>
        <taxon>Homarus</taxon>
    </lineage>
</organism>
<protein>
    <recommendedName>
        <fullName evidence="4">40S ribosomal protein S26</fullName>
    </recommendedName>
</protein>
<gene>
    <name evidence="5" type="ORF">Hamer_G005899</name>
</gene>
<dbReference type="GO" id="GO:0003735">
    <property type="term" value="F:structural constituent of ribosome"/>
    <property type="evidence" value="ECO:0007669"/>
    <property type="project" value="InterPro"/>
</dbReference>
<dbReference type="InterPro" id="IPR000892">
    <property type="entry name" value="Ribosomal_eS26"/>
</dbReference>
<dbReference type="InterPro" id="IPR038551">
    <property type="entry name" value="Ribosomal_eS26_sf"/>
</dbReference>
<dbReference type="Pfam" id="PF01283">
    <property type="entry name" value="Ribosomal_S26e"/>
    <property type="match status" value="1"/>
</dbReference>
<evidence type="ECO:0000256" key="2">
    <source>
        <dbReference type="ARBA" id="ARBA00022980"/>
    </source>
</evidence>
<dbReference type="Gene3D" id="3.30.1740.20">
    <property type="entry name" value="Ribosomal protein S26e"/>
    <property type="match status" value="1"/>
</dbReference>
<name>A0A8J5MN25_HOMAM</name>
<dbReference type="AlphaFoldDB" id="A0A8J5MN25"/>
<sequence>MPAFQVRISMRHHFILCTSFPNCTSSNITVSCAIHSKVLSNRNRKARKIRTSLPRFPCAQDTRPRPN</sequence>
<evidence type="ECO:0000313" key="6">
    <source>
        <dbReference type="Proteomes" id="UP000747542"/>
    </source>
</evidence>
<keyword evidence="6" id="KW-1185">Reference proteome</keyword>
<dbReference type="GO" id="GO:0006412">
    <property type="term" value="P:translation"/>
    <property type="evidence" value="ECO:0007669"/>
    <property type="project" value="InterPro"/>
</dbReference>
<dbReference type="GO" id="GO:1990904">
    <property type="term" value="C:ribonucleoprotein complex"/>
    <property type="evidence" value="ECO:0007669"/>
    <property type="project" value="UniProtKB-KW"/>
</dbReference>
<proteinExistence type="inferred from homology"/>
<dbReference type="EMBL" id="JAHLQT010037514">
    <property type="protein sequence ID" value="KAG7157459.1"/>
    <property type="molecule type" value="Genomic_DNA"/>
</dbReference>
<evidence type="ECO:0000256" key="1">
    <source>
        <dbReference type="ARBA" id="ARBA00008596"/>
    </source>
</evidence>
<evidence type="ECO:0000256" key="3">
    <source>
        <dbReference type="ARBA" id="ARBA00023274"/>
    </source>
</evidence>
<comment type="similarity">
    <text evidence="1 4">Belongs to the eukaryotic ribosomal protein eS26 family.</text>
</comment>
<dbReference type="GO" id="GO:0005840">
    <property type="term" value="C:ribosome"/>
    <property type="evidence" value="ECO:0007669"/>
    <property type="project" value="UniProtKB-KW"/>
</dbReference>